<dbReference type="InterPro" id="IPR008969">
    <property type="entry name" value="CarboxyPept-like_regulatory"/>
</dbReference>
<dbReference type="RefSeq" id="WP_141420792.1">
    <property type="nucleotide sequence ID" value="NZ_VIAR01000002.1"/>
</dbReference>
<keyword evidence="2" id="KW-1185">Reference proteome</keyword>
<comment type="caution">
    <text evidence="1">The sequence shown here is derived from an EMBL/GenBank/DDBJ whole genome shotgun (WGS) entry which is preliminary data.</text>
</comment>
<reference evidence="1 2" key="1">
    <citation type="submission" date="2019-06" db="EMBL/GenBank/DDBJ databases">
        <title>Flavibacter putida gen. nov., sp. nov., a novel marine bacterium of the family Flavobacteriaceae isolated from coastal seawater.</title>
        <authorList>
            <person name="Feng X."/>
        </authorList>
    </citation>
    <scope>NUCLEOTIDE SEQUENCE [LARGE SCALE GENOMIC DNA]</scope>
    <source>
        <strain evidence="1 2">PLHSN227</strain>
    </source>
</reference>
<keyword evidence="1" id="KW-0378">Hydrolase</keyword>
<dbReference type="OrthoDB" id="603275at2"/>
<dbReference type="Proteomes" id="UP000317169">
    <property type="component" value="Unassembled WGS sequence"/>
</dbReference>
<organism evidence="1 2">
    <name type="scientific">Haloflavibacter putidus</name>
    <dbReference type="NCBI Taxonomy" id="2576776"/>
    <lineage>
        <taxon>Bacteria</taxon>
        <taxon>Pseudomonadati</taxon>
        <taxon>Bacteroidota</taxon>
        <taxon>Flavobacteriia</taxon>
        <taxon>Flavobacteriales</taxon>
        <taxon>Flavobacteriaceae</taxon>
        <taxon>Haloflavibacter</taxon>
    </lineage>
</organism>
<evidence type="ECO:0000313" key="1">
    <source>
        <dbReference type="EMBL" id="TQD40262.1"/>
    </source>
</evidence>
<dbReference type="SUPFAM" id="SSF56935">
    <property type="entry name" value="Porins"/>
    <property type="match status" value="1"/>
</dbReference>
<dbReference type="SUPFAM" id="SSF49464">
    <property type="entry name" value="Carboxypeptidase regulatory domain-like"/>
    <property type="match status" value="1"/>
</dbReference>
<dbReference type="AlphaFoldDB" id="A0A508A340"/>
<dbReference type="EMBL" id="VIAR01000002">
    <property type="protein sequence ID" value="TQD40262.1"/>
    <property type="molecule type" value="Genomic_DNA"/>
</dbReference>
<proteinExistence type="predicted"/>
<dbReference type="GO" id="GO:0004180">
    <property type="term" value="F:carboxypeptidase activity"/>
    <property type="evidence" value="ECO:0007669"/>
    <property type="project" value="UniProtKB-KW"/>
</dbReference>
<evidence type="ECO:0000313" key="2">
    <source>
        <dbReference type="Proteomes" id="UP000317169"/>
    </source>
</evidence>
<name>A0A508A340_9FLAO</name>
<keyword evidence="1" id="KW-0121">Carboxypeptidase</keyword>
<sequence length="883" mass="101908">MREGKLIFIFFLFLSFTSFSQKILSGKVTDSLGKPLASANLLAHPKDTLQEVKFSITNQNGNYDLALKAIPYTVTVNYMGYAKKTFEINLKSDQTKNIILQEKAESLDEVVLEMPVIIKKDTIIYNVNKITSGEERKLKDILKKLPGVEVSKDGDIKVNGKKVTTMLVENKKFFDGDTKLAVDNIPADAVKQVVVLDNYNEIAMLKDFQESEDMAMDIKLQDDKKDFVFGDIVAGLGNNEFYNAHTNLFYYSPKTTLNVIGNLNNIRDRVFTYEQYYNFQKGINSIFEKGNTHFENSYDDFADFLEKEDVIKSDRKFAAINFTQQVNKELDITGYGIFSKTKESTLIESINRYNTFTEESTIATNTRNALAIASINGKYLPNYTDQWHFKSKFKRANDDYNNSINSIVDSLSNSFLNNSSGKQTFFNQTVEWHRKESREHSFSAVVDYTYNNLTPRNIWKTNDDFLSGLIPIIDEPTISIKQFKETTKNQFKAIFKHYWIINRNNHIYSTLGNFNINQGFITEDVQELEDGSINNFAGVGFNNDFQFRLNDAFAGIFYKFKTGIFTFDQGAFLHFYHWNPNQTLTEKENKLVVLPNLTAKAEFDRRKSLRFDYELKSSFTNASQFANRFYLQRYNSIFKGSANLENTLKHDFKLRYTKSKGYRGVGIYAVANYSKQIKGIADKVNYDGINQVASLLFVDNSSENWGINARASKKVKKIDFQTGLRYNNTSYLQFSNDDQFKNKNINTSYSFSAKTIYDNLPIIEIGWKQSFGNFKLSDNTTKFMTTKPYINLDYDFLDGFIFSADFTSYTYKNKTLGQKNNYEIANTSLFYQKESSAWSFKIEAQNLFDTRFKNQNIFTSYVIADSKTYILPRILLFSIGYNL</sequence>
<gene>
    <name evidence="1" type="ORF">FKR84_03425</name>
</gene>
<protein>
    <submittedName>
        <fullName evidence="1">Carboxypeptidase-like regulatory domain-containing protein</fullName>
    </submittedName>
</protein>
<accession>A0A508A340</accession>
<dbReference type="Gene3D" id="2.60.40.1120">
    <property type="entry name" value="Carboxypeptidase-like, regulatory domain"/>
    <property type="match status" value="1"/>
</dbReference>
<dbReference type="Pfam" id="PF13715">
    <property type="entry name" value="CarbopepD_reg_2"/>
    <property type="match status" value="1"/>
</dbReference>
<keyword evidence="1" id="KW-0645">Protease</keyword>